<evidence type="ECO:0000313" key="1">
    <source>
        <dbReference type="EMBL" id="OJD12837.1"/>
    </source>
</evidence>
<evidence type="ECO:0000313" key="2">
    <source>
        <dbReference type="Proteomes" id="UP000242791"/>
    </source>
</evidence>
<sequence>MGLQLGFCNLLGYAIMDSRGEHDCLRIKKAQNKSALSQLELRTTGIKPAFGYFLLPRFFARDAVVRLGIGREFPCCAVRCGCASSWEAKSYDQQSRVSQENADMRCIRDNSRK</sequence>
<reference evidence="1 2" key="1">
    <citation type="submission" date="2015-08" db="EMBL/GenBank/DDBJ databases">
        <title>Emmonsia species relationships and genome sequence.</title>
        <authorList>
            <person name="Cuomo C.A."/>
            <person name="Schwartz I.S."/>
            <person name="Kenyon C."/>
            <person name="De Hoog G.S."/>
            <person name="Govender N.P."/>
            <person name="Botha A."/>
            <person name="Moreno L."/>
            <person name="De Vries M."/>
            <person name="Munoz J.F."/>
            <person name="Stielow J.B."/>
        </authorList>
    </citation>
    <scope>NUCLEOTIDE SEQUENCE [LARGE SCALE GENOMIC DNA]</scope>
    <source>
        <strain evidence="1 2">EI222</strain>
    </source>
</reference>
<name>A0A1J9QCE9_9EURO</name>
<dbReference type="VEuPathDB" id="FungiDB:ACJ73_09291"/>
<keyword evidence="2" id="KW-1185">Reference proteome</keyword>
<dbReference type="Proteomes" id="UP000242791">
    <property type="component" value="Unassembled WGS sequence"/>
</dbReference>
<gene>
    <name evidence="1" type="ORF">ACJ73_09291</name>
</gene>
<proteinExistence type="predicted"/>
<organism evidence="1 2">
    <name type="scientific">Blastomyces percursus</name>
    <dbReference type="NCBI Taxonomy" id="1658174"/>
    <lineage>
        <taxon>Eukaryota</taxon>
        <taxon>Fungi</taxon>
        <taxon>Dikarya</taxon>
        <taxon>Ascomycota</taxon>
        <taxon>Pezizomycotina</taxon>
        <taxon>Eurotiomycetes</taxon>
        <taxon>Eurotiomycetidae</taxon>
        <taxon>Onygenales</taxon>
        <taxon>Ajellomycetaceae</taxon>
        <taxon>Blastomyces</taxon>
    </lineage>
</organism>
<dbReference type="AlphaFoldDB" id="A0A1J9QCE9"/>
<comment type="caution">
    <text evidence="1">The sequence shown here is derived from an EMBL/GenBank/DDBJ whole genome shotgun (WGS) entry which is preliminary data.</text>
</comment>
<protein>
    <submittedName>
        <fullName evidence="1">Uncharacterized protein</fullName>
    </submittedName>
</protein>
<accession>A0A1J9QCE9</accession>
<dbReference type="EMBL" id="LGTZ01002546">
    <property type="protein sequence ID" value="OJD12837.1"/>
    <property type="molecule type" value="Genomic_DNA"/>
</dbReference>